<gene>
    <name evidence="2" type="ORF">ACFOUW_33725</name>
</gene>
<proteinExistence type="predicted"/>
<dbReference type="InterPro" id="IPR011009">
    <property type="entry name" value="Kinase-like_dom_sf"/>
</dbReference>
<evidence type="ECO:0000313" key="3">
    <source>
        <dbReference type="Proteomes" id="UP001595699"/>
    </source>
</evidence>
<dbReference type="InterPro" id="IPR051678">
    <property type="entry name" value="AGP_Transferase"/>
</dbReference>
<protein>
    <submittedName>
        <fullName evidence="2">Phosphotransferase</fullName>
    </submittedName>
</protein>
<organism evidence="2 3">
    <name type="scientific">Tenggerimyces flavus</name>
    <dbReference type="NCBI Taxonomy" id="1708749"/>
    <lineage>
        <taxon>Bacteria</taxon>
        <taxon>Bacillati</taxon>
        <taxon>Actinomycetota</taxon>
        <taxon>Actinomycetes</taxon>
        <taxon>Propionibacteriales</taxon>
        <taxon>Nocardioidaceae</taxon>
        <taxon>Tenggerimyces</taxon>
    </lineage>
</organism>
<evidence type="ECO:0000313" key="2">
    <source>
        <dbReference type="EMBL" id="MFC3765835.1"/>
    </source>
</evidence>
<name>A0ABV7YNX7_9ACTN</name>
<dbReference type="SUPFAM" id="SSF56112">
    <property type="entry name" value="Protein kinase-like (PK-like)"/>
    <property type="match status" value="1"/>
</dbReference>
<dbReference type="EMBL" id="JBHRZH010000043">
    <property type="protein sequence ID" value="MFC3765835.1"/>
    <property type="molecule type" value="Genomic_DNA"/>
</dbReference>
<dbReference type="Proteomes" id="UP001595699">
    <property type="component" value="Unassembled WGS sequence"/>
</dbReference>
<dbReference type="PANTHER" id="PTHR21310">
    <property type="entry name" value="AMINOGLYCOSIDE PHOSPHOTRANSFERASE-RELATED-RELATED"/>
    <property type="match status" value="1"/>
</dbReference>
<dbReference type="Pfam" id="PF01636">
    <property type="entry name" value="APH"/>
    <property type="match status" value="1"/>
</dbReference>
<dbReference type="PANTHER" id="PTHR21310:SF15">
    <property type="entry name" value="AMINOGLYCOSIDE PHOSPHOTRANSFERASE DOMAIN-CONTAINING PROTEIN"/>
    <property type="match status" value="1"/>
</dbReference>
<sequence>MSLHAILTPPDLSLFRELTGVGEAELEVNFDGWSKLAVLSSDRVFLFPRRGRDEQLLHGARVSEALTALGVRCVPRVVGQWGEGVLSAGPFVAYERRLGVLWQYVEDDADLSAMSRLLESLGGAIASWHRLDLSLLPVELRGPGRFGRKQPWLNEFLEPDLVDDAADRVLRLLDPPTSWASIWRTALGGLAALPPVLLHGDVTEGQLLVDADGRVETVLDWDTAGIGHPLHDFDFGEWGFGIFGWEPDFASLRQVMWDAYRAGRSDAELPGWEQVHLLFTLAELAYFEQRERDGLNDDWGRTRLAHCRAALAPATESAA</sequence>
<feature type="domain" description="Aminoglycoside phosphotransferase" evidence="1">
    <location>
        <begin position="43"/>
        <end position="274"/>
    </location>
</feature>
<accession>A0ABV7YNX7</accession>
<dbReference type="RefSeq" id="WP_205121101.1">
    <property type="nucleotide sequence ID" value="NZ_JAFBCM010000001.1"/>
</dbReference>
<dbReference type="Gene3D" id="3.90.1200.10">
    <property type="match status" value="1"/>
</dbReference>
<dbReference type="InterPro" id="IPR002575">
    <property type="entry name" value="Aminoglycoside_PTrfase"/>
</dbReference>
<reference evidence="3" key="1">
    <citation type="journal article" date="2019" name="Int. J. Syst. Evol. Microbiol.">
        <title>The Global Catalogue of Microorganisms (GCM) 10K type strain sequencing project: providing services to taxonomists for standard genome sequencing and annotation.</title>
        <authorList>
            <consortium name="The Broad Institute Genomics Platform"/>
            <consortium name="The Broad Institute Genome Sequencing Center for Infectious Disease"/>
            <person name="Wu L."/>
            <person name="Ma J."/>
        </authorList>
    </citation>
    <scope>NUCLEOTIDE SEQUENCE [LARGE SCALE GENOMIC DNA]</scope>
    <source>
        <strain evidence="3">CGMCC 4.7241</strain>
    </source>
</reference>
<keyword evidence="3" id="KW-1185">Reference proteome</keyword>
<comment type="caution">
    <text evidence="2">The sequence shown here is derived from an EMBL/GenBank/DDBJ whole genome shotgun (WGS) entry which is preliminary data.</text>
</comment>
<evidence type="ECO:0000259" key="1">
    <source>
        <dbReference type="Pfam" id="PF01636"/>
    </source>
</evidence>